<sequence length="325" mass="35808">MDIKGISLRGLEVFEALARSGSVVKTSQDTGLSQPAVSQQLRNLEAALATSLIDHSCRPMQLTPAGRNFLRHTVAALAELRLATAGASRIDLGHLSQLNIGLITDFDDNLTPHLVRILNENVADCSFHLISSHSHDLVPMVADGRLHMAICASTSETFDNLLEFPLVRDPLVLVKPRDVASTPHDLLQGVSDVPLLRYTDEQLIARQIELHLATQKQSHSKLFEIRSHMTLISMVAQGIGWTVTSAAGLMRAKDLHDKITIHPLPGTGASRQISLYIRSDWGADVPQDIANAVRNLIERHIITPAHTQMPWLENHLELLDHEAEK</sequence>
<dbReference type="PROSITE" id="PS50931">
    <property type="entry name" value="HTH_LYSR"/>
    <property type="match status" value="1"/>
</dbReference>
<dbReference type="AlphaFoldDB" id="A0A7W6E5F4"/>
<dbReference type="Gene3D" id="3.40.190.10">
    <property type="entry name" value="Periplasmic binding protein-like II"/>
    <property type="match status" value="2"/>
</dbReference>
<dbReference type="InterPro" id="IPR036390">
    <property type="entry name" value="WH_DNA-bd_sf"/>
</dbReference>
<dbReference type="Pfam" id="PF03466">
    <property type="entry name" value="LysR_substrate"/>
    <property type="match status" value="1"/>
</dbReference>
<dbReference type="SUPFAM" id="SSF53850">
    <property type="entry name" value="Periplasmic binding protein-like II"/>
    <property type="match status" value="1"/>
</dbReference>
<keyword evidence="4" id="KW-0804">Transcription</keyword>
<dbReference type="GO" id="GO:0003700">
    <property type="term" value="F:DNA-binding transcription factor activity"/>
    <property type="evidence" value="ECO:0007669"/>
    <property type="project" value="InterPro"/>
</dbReference>
<dbReference type="InterPro" id="IPR036388">
    <property type="entry name" value="WH-like_DNA-bd_sf"/>
</dbReference>
<accession>A0A7W6E5F4</accession>
<dbReference type="PANTHER" id="PTHR30126:SF40">
    <property type="entry name" value="HTH-TYPE TRANSCRIPTIONAL REGULATOR GLTR"/>
    <property type="match status" value="1"/>
</dbReference>
<dbReference type="RefSeq" id="WP_184566689.1">
    <property type="nucleotide sequence ID" value="NZ_JACIEI010000010.1"/>
</dbReference>
<proteinExistence type="inferred from homology"/>
<keyword evidence="3 6" id="KW-0238">DNA-binding</keyword>
<feature type="domain" description="HTH lysR-type" evidence="5">
    <location>
        <begin position="6"/>
        <end position="63"/>
    </location>
</feature>
<dbReference type="InterPro" id="IPR005119">
    <property type="entry name" value="LysR_subst-bd"/>
</dbReference>
<dbReference type="PANTHER" id="PTHR30126">
    <property type="entry name" value="HTH-TYPE TRANSCRIPTIONAL REGULATOR"/>
    <property type="match status" value="1"/>
</dbReference>
<dbReference type="InterPro" id="IPR000847">
    <property type="entry name" value="LysR_HTH_N"/>
</dbReference>
<dbReference type="Pfam" id="PF00126">
    <property type="entry name" value="HTH_1"/>
    <property type="match status" value="1"/>
</dbReference>
<dbReference type="EMBL" id="JACIEI010000010">
    <property type="protein sequence ID" value="MBB3995092.1"/>
    <property type="molecule type" value="Genomic_DNA"/>
</dbReference>
<comment type="caution">
    <text evidence="6">The sequence shown here is derived from an EMBL/GenBank/DDBJ whole genome shotgun (WGS) entry which is preliminary data.</text>
</comment>
<evidence type="ECO:0000256" key="3">
    <source>
        <dbReference type="ARBA" id="ARBA00023125"/>
    </source>
</evidence>
<keyword evidence="2" id="KW-0805">Transcription regulation</keyword>
<evidence type="ECO:0000256" key="2">
    <source>
        <dbReference type="ARBA" id="ARBA00023015"/>
    </source>
</evidence>
<evidence type="ECO:0000313" key="7">
    <source>
        <dbReference type="Proteomes" id="UP000530268"/>
    </source>
</evidence>
<protein>
    <submittedName>
        <fullName evidence="6">DNA-binding transcriptional LysR family regulator</fullName>
    </submittedName>
</protein>
<dbReference type="Gene3D" id="1.10.10.10">
    <property type="entry name" value="Winged helix-like DNA-binding domain superfamily/Winged helix DNA-binding domain"/>
    <property type="match status" value="1"/>
</dbReference>
<dbReference type="GO" id="GO:0000976">
    <property type="term" value="F:transcription cis-regulatory region binding"/>
    <property type="evidence" value="ECO:0007669"/>
    <property type="project" value="TreeGrafter"/>
</dbReference>
<dbReference type="Proteomes" id="UP000530268">
    <property type="component" value="Unassembled WGS sequence"/>
</dbReference>
<keyword evidence="7" id="KW-1185">Reference proteome</keyword>
<name>A0A7W6E5F4_9RHOB</name>
<evidence type="ECO:0000313" key="6">
    <source>
        <dbReference type="EMBL" id="MBB3995092.1"/>
    </source>
</evidence>
<reference evidence="6 7" key="1">
    <citation type="submission" date="2020-08" db="EMBL/GenBank/DDBJ databases">
        <title>Genomic Encyclopedia of Type Strains, Phase IV (KMG-IV): sequencing the most valuable type-strain genomes for metagenomic binning, comparative biology and taxonomic classification.</title>
        <authorList>
            <person name="Goeker M."/>
        </authorList>
    </citation>
    <scope>NUCLEOTIDE SEQUENCE [LARGE SCALE GENOMIC DNA]</scope>
    <source>
        <strain evidence="6 7">DSM 102234</strain>
    </source>
</reference>
<organism evidence="6 7">
    <name type="scientific">Sulfitobacter undariae</name>
    <dbReference type="NCBI Taxonomy" id="1563671"/>
    <lineage>
        <taxon>Bacteria</taxon>
        <taxon>Pseudomonadati</taxon>
        <taxon>Pseudomonadota</taxon>
        <taxon>Alphaproteobacteria</taxon>
        <taxon>Rhodobacterales</taxon>
        <taxon>Roseobacteraceae</taxon>
        <taxon>Sulfitobacter</taxon>
    </lineage>
</organism>
<gene>
    <name evidence="6" type="ORF">GGR95_002742</name>
</gene>
<comment type="similarity">
    <text evidence="1">Belongs to the LysR transcriptional regulatory family.</text>
</comment>
<evidence type="ECO:0000256" key="4">
    <source>
        <dbReference type="ARBA" id="ARBA00023163"/>
    </source>
</evidence>
<evidence type="ECO:0000259" key="5">
    <source>
        <dbReference type="PROSITE" id="PS50931"/>
    </source>
</evidence>
<evidence type="ECO:0000256" key="1">
    <source>
        <dbReference type="ARBA" id="ARBA00009437"/>
    </source>
</evidence>
<dbReference type="SUPFAM" id="SSF46785">
    <property type="entry name" value="Winged helix' DNA-binding domain"/>
    <property type="match status" value="1"/>
</dbReference>